<dbReference type="Pfam" id="PF07002">
    <property type="entry name" value="Copine"/>
    <property type="match status" value="1"/>
</dbReference>
<dbReference type="SUPFAM" id="SSF49562">
    <property type="entry name" value="C2 domain (Calcium/lipid-binding domain, CaLB)"/>
    <property type="match status" value="1"/>
</dbReference>
<dbReference type="InterPro" id="IPR010734">
    <property type="entry name" value="Copine_C"/>
</dbReference>
<dbReference type="PANTHER" id="PTHR10857">
    <property type="entry name" value="COPINE"/>
    <property type="match status" value="1"/>
</dbReference>
<dbReference type="GO" id="GO:0005544">
    <property type="term" value="F:calcium-dependent phospholipid binding"/>
    <property type="evidence" value="ECO:0007669"/>
    <property type="project" value="InterPro"/>
</dbReference>
<name>A0A9N9EVA9_FUNMO</name>
<evidence type="ECO:0000313" key="3">
    <source>
        <dbReference type="Proteomes" id="UP000789375"/>
    </source>
</evidence>
<sequence>MSKVPERRHAHAKLELKISCELAYPLSTKVILLVKDSRTQTWLSTPYETEVIVNYSKPKFVTGIYVDYYFEELQQFRFICINVNKPNNPDWNAQEVIGHLDYDLGSIVSSAGKKVKKRLTSDDRSNNFITVSAMEVKESNRDVAIPCSEYHKVLSRANEDGTYDPVYKSEPISSVNPLWPEIEIKESTLCNCDLDRALRIQIKNDKRNGEHVLLGQCTLTLRELIEETDTRSFQLRIPTGFNGHAPKDSILTVVKVILKETPTFLDYIASGTQINLVVAIDFTESNKDPRTPDSLHYIGNKENDYQQAIRSVGTILEKYDSDKMIPVYGFGGKFHGNLSHTYPLNDNFENPEVFGVDGIMDVYRKTINNVELYGPTNFSPVINHTAAIIKNEISKGEDVYYILLIITDGVITDMDTTIRAIVRARKLPLSIVIVGVGNADFTNMNILDADDKPLELQEIDPLTDAPVTVGRDIVQFVAMNEFSTDAARYSLPKAIMEEIPEQFMFYMKENNISP</sequence>
<dbReference type="GO" id="GO:0005886">
    <property type="term" value="C:plasma membrane"/>
    <property type="evidence" value="ECO:0007669"/>
    <property type="project" value="TreeGrafter"/>
</dbReference>
<dbReference type="InterPro" id="IPR035892">
    <property type="entry name" value="C2_domain_sf"/>
</dbReference>
<dbReference type="SMART" id="SM00327">
    <property type="entry name" value="VWA"/>
    <property type="match status" value="1"/>
</dbReference>
<proteinExistence type="predicted"/>
<dbReference type="InterPro" id="IPR036465">
    <property type="entry name" value="vWFA_dom_sf"/>
</dbReference>
<dbReference type="EMBL" id="CAJVPP010008307">
    <property type="protein sequence ID" value="CAG8695962.1"/>
    <property type="molecule type" value="Genomic_DNA"/>
</dbReference>
<dbReference type="InterPro" id="IPR045052">
    <property type="entry name" value="Copine"/>
</dbReference>
<dbReference type="SUPFAM" id="SSF53300">
    <property type="entry name" value="vWA-like"/>
    <property type="match status" value="1"/>
</dbReference>
<feature type="domain" description="VWFA" evidence="1">
    <location>
        <begin position="275"/>
        <end position="499"/>
    </location>
</feature>
<evidence type="ECO:0000259" key="1">
    <source>
        <dbReference type="PROSITE" id="PS50234"/>
    </source>
</evidence>
<gene>
    <name evidence="2" type="ORF">FMOSSE_LOCUS13581</name>
</gene>
<dbReference type="GO" id="GO:0071277">
    <property type="term" value="P:cellular response to calcium ion"/>
    <property type="evidence" value="ECO:0007669"/>
    <property type="project" value="TreeGrafter"/>
</dbReference>
<evidence type="ECO:0000313" key="2">
    <source>
        <dbReference type="EMBL" id="CAG8695962.1"/>
    </source>
</evidence>
<dbReference type="Proteomes" id="UP000789375">
    <property type="component" value="Unassembled WGS sequence"/>
</dbReference>
<accession>A0A9N9EVA9</accession>
<dbReference type="PANTHER" id="PTHR10857:SF106">
    <property type="entry name" value="C2 DOMAIN-CONTAINING PROTEIN"/>
    <property type="match status" value="1"/>
</dbReference>
<dbReference type="AlphaFoldDB" id="A0A9N9EVA9"/>
<protein>
    <submittedName>
        <fullName evidence="2">2698_t:CDS:1</fullName>
    </submittedName>
</protein>
<dbReference type="PROSITE" id="PS50234">
    <property type="entry name" value="VWFA"/>
    <property type="match status" value="1"/>
</dbReference>
<dbReference type="InterPro" id="IPR002035">
    <property type="entry name" value="VWF_A"/>
</dbReference>
<keyword evidence="3" id="KW-1185">Reference proteome</keyword>
<reference evidence="2" key="1">
    <citation type="submission" date="2021-06" db="EMBL/GenBank/DDBJ databases">
        <authorList>
            <person name="Kallberg Y."/>
            <person name="Tangrot J."/>
            <person name="Rosling A."/>
        </authorList>
    </citation>
    <scope>NUCLEOTIDE SEQUENCE</scope>
    <source>
        <strain evidence="2">87-6 pot B 2015</strain>
    </source>
</reference>
<comment type="caution">
    <text evidence="2">The sequence shown here is derived from an EMBL/GenBank/DDBJ whole genome shotgun (WGS) entry which is preliminary data.</text>
</comment>
<dbReference type="Gene3D" id="3.40.50.410">
    <property type="entry name" value="von Willebrand factor, type A domain"/>
    <property type="match status" value="1"/>
</dbReference>
<organism evidence="2 3">
    <name type="scientific">Funneliformis mosseae</name>
    <name type="common">Endomycorrhizal fungus</name>
    <name type="synonym">Glomus mosseae</name>
    <dbReference type="NCBI Taxonomy" id="27381"/>
    <lineage>
        <taxon>Eukaryota</taxon>
        <taxon>Fungi</taxon>
        <taxon>Fungi incertae sedis</taxon>
        <taxon>Mucoromycota</taxon>
        <taxon>Glomeromycotina</taxon>
        <taxon>Glomeromycetes</taxon>
        <taxon>Glomerales</taxon>
        <taxon>Glomeraceae</taxon>
        <taxon>Funneliformis</taxon>
    </lineage>
</organism>